<keyword evidence="8" id="KW-1185">Reference proteome</keyword>
<evidence type="ECO:0000313" key="8">
    <source>
        <dbReference type="Proteomes" id="UP000245368"/>
    </source>
</evidence>
<dbReference type="RefSeq" id="WP_109825629.1">
    <property type="nucleotide sequence ID" value="NZ_CP029494.1"/>
</dbReference>
<protein>
    <recommendedName>
        <fullName evidence="2">histidine kinase</fullName>
        <ecNumber evidence="2">2.7.13.3</ecNumber>
    </recommendedName>
</protein>
<dbReference type="InterPro" id="IPR003594">
    <property type="entry name" value="HATPase_dom"/>
</dbReference>
<dbReference type="SMART" id="SM00065">
    <property type="entry name" value="GAF"/>
    <property type="match status" value="2"/>
</dbReference>
<dbReference type="SMART" id="SM00387">
    <property type="entry name" value="HATPase_c"/>
    <property type="match status" value="1"/>
</dbReference>
<keyword evidence="3" id="KW-0597">Phosphoprotein</keyword>
<dbReference type="GO" id="GO:0000155">
    <property type="term" value="F:phosphorelay sensor kinase activity"/>
    <property type="evidence" value="ECO:0007669"/>
    <property type="project" value="InterPro"/>
</dbReference>
<dbReference type="Gene3D" id="3.30.450.40">
    <property type="match status" value="2"/>
</dbReference>
<name>A0A2Z3JBI9_9DEIO</name>
<dbReference type="OrthoDB" id="53662at2"/>
<keyword evidence="5" id="KW-0418">Kinase</keyword>
<feature type="domain" description="Histidine kinase" evidence="6">
    <location>
        <begin position="413"/>
        <end position="626"/>
    </location>
</feature>
<evidence type="ECO:0000256" key="3">
    <source>
        <dbReference type="ARBA" id="ARBA00022553"/>
    </source>
</evidence>
<dbReference type="Proteomes" id="UP000245368">
    <property type="component" value="Chromosome"/>
</dbReference>
<dbReference type="InterPro" id="IPR029016">
    <property type="entry name" value="GAF-like_dom_sf"/>
</dbReference>
<dbReference type="PANTHER" id="PTHR42878:SF15">
    <property type="entry name" value="BACTERIOPHYTOCHROME"/>
    <property type="match status" value="1"/>
</dbReference>
<dbReference type="InterPro" id="IPR036890">
    <property type="entry name" value="HATPase_C_sf"/>
</dbReference>
<evidence type="ECO:0000256" key="5">
    <source>
        <dbReference type="ARBA" id="ARBA00022777"/>
    </source>
</evidence>
<dbReference type="EC" id="2.7.13.3" evidence="2"/>
<dbReference type="InterPro" id="IPR003661">
    <property type="entry name" value="HisK_dim/P_dom"/>
</dbReference>
<evidence type="ECO:0000256" key="2">
    <source>
        <dbReference type="ARBA" id="ARBA00012438"/>
    </source>
</evidence>
<dbReference type="AlphaFoldDB" id="A0A2Z3JBI9"/>
<dbReference type="PROSITE" id="PS50109">
    <property type="entry name" value="HIS_KIN"/>
    <property type="match status" value="1"/>
</dbReference>
<dbReference type="GO" id="GO:0030295">
    <property type="term" value="F:protein kinase activator activity"/>
    <property type="evidence" value="ECO:0007669"/>
    <property type="project" value="TreeGrafter"/>
</dbReference>
<reference evidence="7 8" key="1">
    <citation type="submission" date="2018-05" db="EMBL/GenBank/DDBJ databases">
        <title>Complete Genome Sequence of Deinococcus sp. strain 17bor-2.</title>
        <authorList>
            <person name="Srinivasan S."/>
        </authorList>
    </citation>
    <scope>NUCLEOTIDE SEQUENCE [LARGE SCALE GENOMIC DNA]</scope>
    <source>
        <strain evidence="7 8">17bor-2</strain>
    </source>
</reference>
<dbReference type="Pfam" id="PF13185">
    <property type="entry name" value="GAF_2"/>
    <property type="match status" value="1"/>
</dbReference>
<dbReference type="InterPro" id="IPR004358">
    <property type="entry name" value="Sig_transdc_His_kin-like_C"/>
</dbReference>
<dbReference type="SUPFAM" id="SSF47384">
    <property type="entry name" value="Homodimeric domain of signal transducing histidine kinase"/>
    <property type="match status" value="1"/>
</dbReference>
<dbReference type="Pfam" id="PF01590">
    <property type="entry name" value="GAF"/>
    <property type="match status" value="1"/>
</dbReference>
<dbReference type="GO" id="GO:0007234">
    <property type="term" value="P:osmosensory signaling via phosphorelay pathway"/>
    <property type="evidence" value="ECO:0007669"/>
    <property type="project" value="TreeGrafter"/>
</dbReference>
<gene>
    <name evidence="7" type="ORF">DKM44_04005</name>
</gene>
<accession>A0A2Z3JBI9</accession>
<dbReference type="InterPro" id="IPR036097">
    <property type="entry name" value="HisK_dim/P_sf"/>
</dbReference>
<dbReference type="InterPro" id="IPR050351">
    <property type="entry name" value="BphY/WalK/GraS-like"/>
</dbReference>
<dbReference type="Pfam" id="PF02518">
    <property type="entry name" value="HATPase_c"/>
    <property type="match status" value="1"/>
</dbReference>
<dbReference type="PANTHER" id="PTHR42878">
    <property type="entry name" value="TWO-COMPONENT HISTIDINE KINASE"/>
    <property type="match status" value="1"/>
</dbReference>
<evidence type="ECO:0000256" key="4">
    <source>
        <dbReference type="ARBA" id="ARBA00022679"/>
    </source>
</evidence>
<organism evidence="7 8">
    <name type="scientific">Deinococcus irradiatisoli</name>
    <dbReference type="NCBI Taxonomy" id="2202254"/>
    <lineage>
        <taxon>Bacteria</taxon>
        <taxon>Thermotogati</taxon>
        <taxon>Deinococcota</taxon>
        <taxon>Deinococci</taxon>
        <taxon>Deinococcales</taxon>
        <taxon>Deinococcaceae</taxon>
        <taxon>Deinococcus</taxon>
    </lineage>
</organism>
<dbReference type="Pfam" id="PF00512">
    <property type="entry name" value="HisKA"/>
    <property type="match status" value="1"/>
</dbReference>
<comment type="catalytic activity">
    <reaction evidence="1">
        <text>ATP + protein L-histidine = ADP + protein N-phospho-L-histidine.</text>
        <dbReference type="EC" id="2.7.13.3"/>
    </reaction>
</comment>
<evidence type="ECO:0000259" key="6">
    <source>
        <dbReference type="PROSITE" id="PS50109"/>
    </source>
</evidence>
<dbReference type="FunFam" id="3.30.565.10:FF:000006">
    <property type="entry name" value="Sensor histidine kinase WalK"/>
    <property type="match status" value="1"/>
</dbReference>
<dbReference type="SMART" id="SM00388">
    <property type="entry name" value="HisKA"/>
    <property type="match status" value="1"/>
</dbReference>
<dbReference type="SUPFAM" id="SSF55781">
    <property type="entry name" value="GAF domain-like"/>
    <property type="match status" value="2"/>
</dbReference>
<dbReference type="InterPro" id="IPR005467">
    <property type="entry name" value="His_kinase_dom"/>
</dbReference>
<dbReference type="Gene3D" id="3.30.565.10">
    <property type="entry name" value="Histidine kinase-like ATPase, C-terminal domain"/>
    <property type="match status" value="1"/>
</dbReference>
<dbReference type="KEGG" id="dez:DKM44_04005"/>
<dbReference type="SUPFAM" id="SSF55874">
    <property type="entry name" value="ATPase domain of HSP90 chaperone/DNA topoisomerase II/histidine kinase"/>
    <property type="match status" value="1"/>
</dbReference>
<evidence type="ECO:0000313" key="7">
    <source>
        <dbReference type="EMBL" id="AWN22503.1"/>
    </source>
</evidence>
<dbReference type="EMBL" id="CP029494">
    <property type="protein sequence ID" value="AWN22503.1"/>
    <property type="molecule type" value="Genomic_DNA"/>
</dbReference>
<sequence>MAHFETNEQVSPSELGAAAEHHIRAWWRVTQALEAARSPHEVTQAVVDQGIEALGASAGSVMLVSAGGEALNVVGFSGYRPEELAPWRTLPLHLHTPSTAAFKSRTALFVENQRQAVAEYPALAEVLQHFSGSLVALPLMVREQTLGVLLLTFTVQRSFSPADRMFLLSLSSQCAQALQRSQALHDAQRLNDQLSFLAQASEILSRSLELTETLGSIARLTVPRLTDWCAIYLPSADNLLVPVTVVHQDPQMVAFLQAFIERNPVQIDEDNGTGRVFLTGVPELVPTITDEMYDVLPQPQEWKDDVRRLQLRSVITVPMQAGGRSVGVLGMARTRLEQAYTESDLAFALEVARRAGSAVENAQLYGQAQQEVAERARAQAALDAANSHLEERVLERTRELEEVNADLEAFAYSASHDLRTPMRHIISFSELLSRRLGPDDERSHTMLAQIQQAAGRMNATIDGLLDLSRGSRLQMNKAQVNLDALLQETVQSLIFVTAGRDIEWRFAPLPTVEGDRALLRLVLQNLLDNALKYTRRQARPVIEVSSRRQGDEQIVTVKDNGVGFDPQYAHKLFGAFQRLHHPGDFEGTGIGLANVRRIVSRHGGRVWAESGPDAGASFSFSLPLSAPD</sequence>
<dbReference type="InterPro" id="IPR003018">
    <property type="entry name" value="GAF"/>
</dbReference>
<proteinExistence type="predicted"/>
<keyword evidence="4" id="KW-0808">Transferase</keyword>
<dbReference type="Gene3D" id="1.10.287.130">
    <property type="match status" value="1"/>
</dbReference>
<dbReference type="PRINTS" id="PR00344">
    <property type="entry name" value="BCTRLSENSOR"/>
</dbReference>
<evidence type="ECO:0000256" key="1">
    <source>
        <dbReference type="ARBA" id="ARBA00000085"/>
    </source>
</evidence>
<dbReference type="CDD" id="cd00082">
    <property type="entry name" value="HisKA"/>
    <property type="match status" value="1"/>
</dbReference>
<dbReference type="GO" id="GO:0000156">
    <property type="term" value="F:phosphorelay response regulator activity"/>
    <property type="evidence" value="ECO:0007669"/>
    <property type="project" value="TreeGrafter"/>
</dbReference>